<dbReference type="EMBL" id="BAABGM010000020">
    <property type="protein sequence ID" value="GAA4410299.1"/>
    <property type="molecule type" value="Genomic_DNA"/>
</dbReference>
<feature type="signal peptide" evidence="1">
    <location>
        <begin position="1"/>
        <end position="27"/>
    </location>
</feature>
<evidence type="ECO:0008006" key="4">
    <source>
        <dbReference type="Google" id="ProtNLM"/>
    </source>
</evidence>
<keyword evidence="3" id="KW-1185">Reference proteome</keyword>
<accession>A0ABP8KLP0</accession>
<dbReference type="Proteomes" id="UP001500945">
    <property type="component" value="Unassembled WGS sequence"/>
</dbReference>
<sequence length="168" mass="17581">MSLRTRASLIALAALGSVLVSAPAASAEERTCRGSIGATTLDNVRVPAGATCTLTGTLVKGTLKVETGATLYASRIRVVGNVQAEGHRYVRVHDSRVGGSIQLTQGGALDLRRDVVTGDIQLFTNTSGAKYLYGNRVDGNLQCKENRPAPVGSGNIVQGNKEDQCARL</sequence>
<protein>
    <recommendedName>
        <fullName evidence="4">DUF3060 domain-containing protein</fullName>
    </recommendedName>
</protein>
<evidence type="ECO:0000256" key="1">
    <source>
        <dbReference type="SAM" id="SignalP"/>
    </source>
</evidence>
<proteinExistence type="predicted"/>
<name>A0ABP8KLP0_9MICO</name>
<comment type="caution">
    <text evidence="2">The sequence shown here is derived from an EMBL/GenBank/DDBJ whole genome shotgun (WGS) entry which is preliminary data.</text>
</comment>
<gene>
    <name evidence="2" type="ORF">GCM10023168_29860</name>
</gene>
<dbReference type="RefSeq" id="WP_345207410.1">
    <property type="nucleotide sequence ID" value="NZ_BAABGM010000020.1"/>
</dbReference>
<reference evidence="3" key="1">
    <citation type="journal article" date="2019" name="Int. J. Syst. Evol. Microbiol.">
        <title>The Global Catalogue of Microorganisms (GCM) 10K type strain sequencing project: providing services to taxonomists for standard genome sequencing and annotation.</title>
        <authorList>
            <consortium name="The Broad Institute Genomics Platform"/>
            <consortium name="The Broad Institute Genome Sequencing Center for Infectious Disease"/>
            <person name="Wu L."/>
            <person name="Ma J."/>
        </authorList>
    </citation>
    <scope>NUCLEOTIDE SEQUENCE [LARGE SCALE GENOMIC DNA]</scope>
    <source>
        <strain evidence="3">JCM 17809</strain>
    </source>
</reference>
<evidence type="ECO:0000313" key="2">
    <source>
        <dbReference type="EMBL" id="GAA4410299.1"/>
    </source>
</evidence>
<keyword evidence="1" id="KW-0732">Signal</keyword>
<organism evidence="2 3">
    <name type="scientific">Fodinibacter luteus</name>
    <dbReference type="NCBI Taxonomy" id="552064"/>
    <lineage>
        <taxon>Bacteria</taxon>
        <taxon>Bacillati</taxon>
        <taxon>Actinomycetota</taxon>
        <taxon>Actinomycetes</taxon>
        <taxon>Micrococcales</taxon>
        <taxon>Intrasporangiaceae</taxon>
        <taxon>Fodinibacter (ex Wang et al. 2009)</taxon>
    </lineage>
</organism>
<feature type="chain" id="PRO_5047241069" description="DUF3060 domain-containing protein" evidence="1">
    <location>
        <begin position="28"/>
        <end position="168"/>
    </location>
</feature>
<evidence type="ECO:0000313" key="3">
    <source>
        <dbReference type="Proteomes" id="UP001500945"/>
    </source>
</evidence>